<evidence type="ECO:0000313" key="2">
    <source>
        <dbReference type="EMBL" id="KAL0320489.1"/>
    </source>
</evidence>
<dbReference type="PANTHER" id="PTHR31286">
    <property type="entry name" value="GLYCINE-RICH CELL WALL STRUCTURAL PROTEIN 1.8-LIKE"/>
    <property type="match status" value="1"/>
</dbReference>
<accession>A0AAW2LMV3</accession>
<protein>
    <recommendedName>
        <fullName evidence="3">DUF4283 domain-containing protein</fullName>
    </recommendedName>
</protein>
<name>A0AAW2LMV3_SESRA</name>
<reference evidence="2" key="2">
    <citation type="journal article" date="2024" name="Plant">
        <title>Genomic evolution and insights into agronomic trait innovations of Sesamum species.</title>
        <authorList>
            <person name="Miao H."/>
            <person name="Wang L."/>
            <person name="Qu L."/>
            <person name="Liu H."/>
            <person name="Sun Y."/>
            <person name="Le M."/>
            <person name="Wang Q."/>
            <person name="Wei S."/>
            <person name="Zheng Y."/>
            <person name="Lin W."/>
            <person name="Duan Y."/>
            <person name="Cao H."/>
            <person name="Xiong S."/>
            <person name="Wang X."/>
            <person name="Wei L."/>
            <person name="Li C."/>
            <person name="Ma Q."/>
            <person name="Ju M."/>
            <person name="Zhao R."/>
            <person name="Li G."/>
            <person name="Mu C."/>
            <person name="Tian Q."/>
            <person name="Mei H."/>
            <person name="Zhang T."/>
            <person name="Gao T."/>
            <person name="Zhang H."/>
        </authorList>
    </citation>
    <scope>NUCLEOTIDE SEQUENCE</scope>
    <source>
        <strain evidence="2">G02</strain>
    </source>
</reference>
<feature type="region of interest" description="Disordered" evidence="1">
    <location>
        <begin position="207"/>
        <end position="238"/>
    </location>
</feature>
<reference evidence="2" key="1">
    <citation type="submission" date="2020-06" db="EMBL/GenBank/DDBJ databases">
        <authorList>
            <person name="Li T."/>
            <person name="Hu X."/>
            <person name="Zhang T."/>
            <person name="Song X."/>
            <person name="Zhang H."/>
            <person name="Dai N."/>
            <person name="Sheng W."/>
            <person name="Hou X."/>
            <person name="Wei L."/>
        </authorList>
    </citation>
    <scope>NUCLEOTIDE SEQUENCE</scope>
    <source>
        <strain evidence="2">G02</strain>
        <tissue evidence="2">Leaf</tissue>
    </source>
</reference>
<sequence length="800" mass="88662">MRNDFGNRKRWTLQKLSSLSRTTPNTHTPSHTQPLTADGADEDDPSAGVETRDDNDENESPNVDSLVRLKLEFNITEFLALANRVIDDGDTDALKVISDLKNRWVAKFGGDAIDVPPLRSVATRPPTPFRHAIVPLRPAIRVPRVPSPDSIAAILSQGNEPSPQPLLTLPPKQMTMDLPCPASMIHPPPALVGHDQPMAAQETLSPRVLPPPMHSPNEAPPAVRVPPPPSRPPTASAPEIFIGNVPLRNSFTTESLPDPIASSFHNSSRKILHYVPPTSQNGEVIVRPSLSMIRDGSKCWSKVAMTEIIEGGPWLFQGQPIVLQRWQLDMALHKLKHTEVPVWIKLKHLPVEYWTDEGLSVVASGLGKPLYPDAITKACTRLDFARVCVMLNIASKLPKYIVILAPTTKGGEIPCKVDVEYEWVRSVDTAARQETNASSMGADQEHSSPTMDCVDVPNVNTCSGMELTVYNPFDALAIDDSGAVYSPKGPKACSPHDVVFITVVCGDNEVVPRRELWQELSLLASSIVDNPCLTPRTSDHSPLVLGGYSAAPQAGLFRFDNFLARSPEFIPSVRNIWRHSIVGTSMYAVTRKLKALKAVFRAQRKKKRDLALNVKLAAEFLSIAQCTLHLDRHNSLLLCLEACCRLIFLRATKLEQCMLQQHAKIQWLLGGDQCIRLLGGERRNRAMNLRYLRPWASHIITKEEARILTSPVTRTEIKQAFFDIKEDKAPGPDGYSSSFYKAAWPVIIMVAVEEFFLHGRLLKQVNATLLALIPKVQNPELFAGYNQQRTPPRCAMKVDL</sequence>
<feature type="compositionally biased region" description="Polar residues" evidence="1">
    <location>
        <begin position="14"/>
        <end position="35"/>
    </location>
</feature>
<gene>
    <name evidence="2" type="ORF">Sradi_5310400</name>
</gene>
<evidence type="ECO:0000256" key="1">
    <source>
        <dbReference type="SAM" id="MobiDB-lite"/>
    </source>
</evidence>
<feature type="region of interest" description="Disordered" evidence="1">
    <location>
        <begin position="1"/>
        <end position="63"/>
    </location>
</feature>
<feature type="compositionally biased region" description="Pro residues" evidence="1">
    <location>
        <begin position="223"/>
        <end position="232"/>
    </location>
</feature>
<comment type="caution">
    <text evidence="2">The sequence shown here is derived from an EMBL/GenBank/DDBJ whole genome shotgun (WGS) entry which is preliminary data.</text>
</comment>
<organism evidence="2">
    <name type="scientific">Sesamum radiatum</name>
    <name type="common">Black benniseed</name>
    <dbReference type="NCBI Taxonomy" id="300843"/>
    <lineage>
        <taxon>Eukaryota</taxon>
        <taxon>Viridiplantae</taxon>
        <taxon>Streptophyta</taxon>
        <taxon>Embryophyta</taxon>
        <taxon>Tracheophyta</taxon>
        <taxon>Spermatophyta</taxon>
        <taxon>Magnoliopsida</taxon>
        <taxon>eudicotyledons</taxon>
        <taxon>Gunneridae</taxon>
        <taxon>Pentapetalae</taxon>
        <taxon>asterids</taxon>
        <taxon>lamiids</taxon>
        <taxon>Lamiales</taxon>
        <taxon>Pedaliaceae</taxon>
        <taxon>Sesamum</taxon>
    </lineage>
</organism>
<dbReference type="PANTHER" id="PTHR31286:SF165">
    <property type="entry name" value="DUF4283 DOMAIN-CONTAINING PROTEIN"/>
    <property type="match status" value="1"/>
</dbReference>
<dbReference type="EMBL" id="JACGWJ010000024">
    <property type="protein sequence ID" value="KAL0320489.1"/>
    <property type="molecule type" value="Genomic_DNA"/>
</dbReference>
<proteinExistence type="predicted"/>
<dbReference type="AlphaFoldDB" id="A0AAW2LMV3"/>
<dbReference type="InterPro" id="IPR040256">
    <property type="entry name" value="At4g02000-like"/>
</dbReference>
<evidence type="ECO:0008006" key="3">
    <source>
        <dbReference type="Google" id="ProtNLM"/>
    </source>
</evidence>